<reference evidence="1 2" key="1">
    <citation type="journal article" date="2015" name="Genome Biol. Evol.">
        <title>Phylogenomic analyses indicate that early fungi evolved digesting cell walls of algal ancestors of land plants.</title>
        <authorList>
            <person name="Chang Y."/>
            <person name="Wang S."/>
            <person name="Sekimoto S."/>
            <person name="Aerts A.L."/>
            <person name="Choi C."/>
            <person name="Clum A."/>
            <person name="LaButti K.M."/>
            <person name="Lindquist E.A."/>
            <person name="Yee Ngan C."/>
            <person name="Ohm R.A."/>
            <person name="Salamov A.A."/>
            <person name="Grigoriev I.V."/>
            <person name="Spatafora J.W."/>
            <person name="Berbee M.L."/>
        </authorList>
    </citation>
    <scope>NUCLEOTIDE SEQUENCE [LARGE SCALE GENOMIC DNA]</scope>
    <source>
        <strain evidence="1 2">NRRL 28638</strain>
    </source>
</reference>
<protein>
    <recommendedName>
        <fullName evidence="3">F-box domain-containing protein</fullName>
    </recommendedName>
</protein>
<dbReference type="AlphaFoldDB" id="A0A137P6U1"/>
<name>A0A137P6U1_CONC2</name>
<dbReference type="EMBL" id="KQ964496">
    <property type="protein sequence ID" value="KXN70654.1"/>
    <property type="molecule type" value="Genomic_DNA"/>
</dbReference>
<evidence type="ECO:0008006" key="3">
    <source>
        <dbReference type="Google" id="ProtNLM"/>
    </source>
</evidence>
<accession>A0A137P6U1</accession>
<evidence type="ECO:0000313" key="1">
    <source>
        <dbReference type="EMBL" id="KXN70654.1"/>
    </source>
</evidence>
<dbReference type="Proteomes" id="UP000070444">
    <property type="component" value="Unassembled WGS sequence"/>
</dbReference>
<organism evidence="1 2">
    <name type="scientific">Conidiobolus coronatus (strain ATCC 28846 / CBS 209.66 / NRRL 28638)</name>
    <name type="common">Delacroixia coronata</name>
    <dbReference type="NCBI Taxonomy" id="796925"/>
    <lineage>
        <taxon>Eukaryota</taxon>
        <taxon>Fungi</taxon>
        <taxon>Fungi incertae sedis</taxon>
        <taxon>Zoopagomycota</taxon>
        <taxon>Entomophthoromycotina</taxon>
        <taxon>Entomophthoromycetes</taxon>
        <taxon>Entomophthorales</taxon>
        <taxon>Ancylistaceae</taxon>
        <taxon>Conidiobolus</taxon>
    </lineage>
</organism>
<sequence>MEKLNINKTKWELVFINNDEFKNYLNRCDFIQLSKLSKITRLKLKSKVFEEIYISKWYKKLIIEELSKCYDIRDWHNVNSSDLSIYDHIKSFNLQIHEIKPYIKSINIMSLSNHFHLSEISSLFSQLTSLYIYDAKISLTAFINALNSLKALQNLKIITVSFIQYRNETYPIIPIKLPITLKSIHWTNNTVSLCDLEEEPLTINFGYGRTLSGRIKFLFQHDNYPNLKKFSSILLPTLFNSKILSNNPNLNCLDLKINVLSETEVSMIQLAQNIKKLELGIDSLNLNLSGITLNFPCLNSIYLFKVDNRIWPFLEKLTLSSPNLSELKIEFHSDKLLPVINLANNLGYLQKLIIDSKCPINLNFNNFNPSPTLKHLEILFMQDIYRHLPKLSQSHTLKVVSFRKGAYNNIYLSTLNQENTPKPWKLAIVGESIKCYNI</sequence>
<keyword evidence="2" id="KW-1185">Reference proteome</keyword>
<proteinExistence type="predicted"/>
<evidence type="ECO:0000313" key="2">
    <source>
        <dbReference type="Proteomes" id="UP000070444"/>
    </source>
</evidence>
<gene>
    <name evidence="1" type="ORF">CONCODRAFT_170483</name>
</gene>